<keyword evidence="4" id="KW-0547">Nucleotide-binding</keyword>
<dbReference type="Gene3D" id="3.40.50.300">
    <property type="entry name" value="P-loop containing nucleotide triphosphate hydrolases"/>
    <property type="match status" value="1"/>
</dbReference>
<dbReference type="Proteomes" id="UP001304125">
    <property type="component" value="Chromosome"/>
</dbReference>
<accession>A0AA96FB62</accession>
<reference evidence="9 10" key="1">
    <citation type="submission" date="2023-09" db="EMBL/GenBank/DDBJ databases">
        <title>Demequina sp. a novel bacteria isolated from Capsicum annuum.</title>
        <authorList>
            <person name="Humaira Z."/>
            <person name="Lee J."/>
            <person name="Cho D."/>
        </authorList>
    </citation>
    <scope>NUCLEOTIDE SEQUENCE</scope>
    <source>
        <strain evidence="8 10">OYTSA14</strain>
        <strain evidence="9">PMTSA13</strain>
    </source>
</reference>
<comment type="similarity">
    <text evidence="2">Belongs to the ABC transporter superfamily.</text>
</comment>
<dbReference type="SMART" id="SM00382">
    <property type="entry name" value="AAA"/>
    <property type="match status" value="1"/>
</dbReference>
<dbReference type="GO" id="GO:0005524">
    <property type="term" value="F:ATP binding"/>
    <property type="evidence" value="ECO:0007669"/>
    <property type="project" value="UniProtKB-KW"/>
</dbReference>
<dbReference type="InterPro" id="IPR003439">
    <property type="entry name" value="ABC_transporter-like_ATP-bd"/>
</dbReference>
<name>A0AA96FB62_9MICO</name>
<dbReference type="GO" id="GO:0005886">
    <property type="term" value="C:plasma membrane"/>
    <property type="evidence" value="ECO:0007669"/>
    <property type="project" value="UniProtKB-SubCell"/>
</dbReference>
<evidence type="ECO:0000256" key="2">
    <source>
        <dbReference type="ARBA" id="ARBA00005417"/>
    </source>
</evidence>
<evidence type="ECO:0000256" key="4">
    <source>
        <dbReference type="ARBA" id="ARBA00022741"/>
    </source>
</evidence>
<evidence type="ECO:0000256" key="5">
    <source>
        <dbReference type="ARBA" id="ARBA00022840"/>
    </source>
</evidence>
<keyword evidence="3" id="KW-0813">Transport</keyword>
<evidence type="ECO:0000313" key="9">
    <source>
        <dbReference type="EMBL" id="WNM27024.1"/>
    </source>
</evidence>
<dbReference type="PANTHER" id="PTHR42711">
    <property type="entry name" value="ABC TRANSPORTER ATP-BINDING PROTEIN"/>
    <property type="match status" value="1"/>
</dbReference>
<accession>A0AA96J7C0</accession>
<evidence type="ECO:0000256" key="1">
    <source>
        <dbReference type="ARBA" id="ARBA00004202"/>
    </source>
</evidence>
<keyword evidence="6" id="KW-0046">Antibiotic resistance</keyword>
<dbReference type="KEGG" id="dcp:RN607_12580"/>
<keyword evidence="10" id="KW-1185">Reference proteome</keyword>
<organism evidence="9">
    <name type="scientific">Demequina capsici</name>
    <dbReference type="NCBI Taxonomy" id="3075620"/>
    <lineage>
        <taxon>Bacteria</taxon>
        <taxon>Bacillati</taxon>
        <taxon>Actinomycetota</taxon>
        <taxon>Actinomycetes</taxon>
        <taxon>Micrococcales</taxon>
        <taxon>Demequinaceae</taxon>
        <taxon>Demequina</taxon>
    </lineage>
</organism>
<dbReference type="PROSITE" id="PS50893">
    <property type="entry name" value="ABC_TRANSPORTER_2"/>
    <property type="match status" value="1"/>
</dbReference>
<dbReference type="InterPro" id="IPR027417">
    <property type="entry name" value="P-loop_NTPase"/>
</dbReference>
<feature type="domain" description="ABC transporter" evidence="7">
    <location>
        <begin position="17"/>
        <end position="225"/>
    </location>
</feature>
<dbReference type="SUPFAM" id="SSF52540">
    <property type="entry name" value="P-loop containing nucleoside triphosphate hydrolases"/>
    <property type="match status" value="1"/>
</dbReference>
<dbReference type="InterPro" id="IPR003593">
    <property type="entry name" value="AAA+_ATPase"/>
</dbReference>
<keyword evidence="5 9" id="KW-0067">ATP-binding</keyword>
<dbReference type="PANTHER" id="PTHR42711:SF5">
    <property type="entry name" value="ABC TRANSPORTER ATP-BINDING PROTEIN NATA"/>
    <property type="match status" value="1"/>
</dbReference>
<gene>
    <name evidence="8" type="ORF">RN606_12640</name>
    <name evidence="9" type="ORF">RN607_12580</name>
</gene>
<dbReference type="RefSeq" id="WP_313497701.1">
    <property type="nucleotide sequence ID" value="NZ_CP134879.1"/>
</dbReference>
<evidence type="ECO:0000313" key="8">
    <source>
        <dbReference type="EMBL" id="WNM24195.1"/>
    </source>
</evidence>
<dbReference type="EMBL" id="CP134880">
    <property type="protein sequence ID" value="WNM27024.1"/>
    <property type="molecule type" value="Genomic_DNA"/>
</dbReference>
<dbReference type="Proteomes" id="UP001303408">
    <property type="component" value="Chromosome"/>
</dbReference>
<evidence type="ECO:0000256" key="3">
    <source>
        <dbReference type="ARBA" id="ARBA00022448"/>
    </source>
</evidence>
<evidence type="ECO:0000256" key="6">
    <source>
        <dbReference type="ARBA" id="ARBA00023251"/>
    </source>
</evidence>
<evidence type="ECO:0000313" key="10">
    <source>
        <dbReference type="Proteomes" id="UP001304125"/>
    </source>
</evidence>
<dbReference type="GO" id="GO:0046677">
    <property type="term" value="P:response to antibiotic"/>
    <property type="evidence" value="ECO:0007669"/>
    <property type="project" value="UniProtKB-KW"/>
</dbReference>
<comment type="subcellular location">
    <subcellularLocation>
        <location evidence="1">Cell membrane</location>
        <topology evidence="1">Peripheral membrane protein</topology>
    </subcellularLocation>
</comment>
<dbReference type="PROSITE" id="PS00211">
    <property type="entry name" value="ABC_TRANSPORTER_1"/>
    <property type="match status" value="1"/>
</dbReference>
<protein>
    <submittedName>
        <fullName evidence="9">ABC transporter ATP-binding protein</fullName>
    </submittedName>
</protein>
<dbReference type="InterPro" id="IPR017871">
    <property type="entry name" value="ABC_transporter-like_CS"/>
</dbReference>
<dbReference type="Pfam" id="PF00005">
    <property type="entry name" value="ABC_tran"/>
    <property type="match status" value="1"/>
</dbReference>
<sequence length="229" mass="23791">MAKKKPASTPEPDDAVIQVRGVTAVIGETPVLAKVSFKAREGQAVKLLGANGAGKTTLLRVLAGTLKPATGTALVGGYPADEKDPSFRALVTALIGPPPLAHNLTLSEHFALMGLSWGLSTEEAIGRGGRVLDAFGVGALASRFPHELSSGQQQMAALALTLTRPADIILLDEPEQRLDADRVGVLAALLEEERDDGATLVVASHSVALREALTGPTVTLTEVRTSHAD</sequence>
<proteinExistence type="inferred from homology"/>
<dbReference type="AlphaFoldDB" id="A0AA96FB62"/>
<dbReference type="GO" id="GO:0016887">
    <property type="term" value="F:ATP hydrolysis activity"/>
    <property type="evidence" value="ECO:0007669"/>
    <property type="project" value="InterPro"/>
</dbReference>
<dbReference type="EMBL" id="CP134879">
    <property type="protein sequence ID" value="WNM24195.1"/>
    <property type="molecule type" value="Genomic_DNA"/>
</dbReference>
<evidence type="ECO:0000259" key="7">
    <source>
        <dbReference type="PROSITE" id="PS50893"/>
    </source>
</evidence>
<dbReference type="InterPro" id="IPR050763">
    <property type="entry name" value="ABC_transporter_ATP-binding"/>
</dbReference>